<feature type="compositionally biased region" description="Basic and acidic residues" evidence="1">
    <location>
        <begin position="701"/>
        <end position="725"/>
    </location>
</feature>
<feature type="compositionally biased region" description="Basic and acidic residues" evidence="1">
    <location>
        <begin position="678"/>
        <end position="688"/>
    </location>
</feature>
<evidence type="ECO:0000256" key="1">
    <source>
        <dbReference type="SAM" id="MobiDB-lite"/>
    </source>
</evidence>
<accession>A0A4R8TBD3</accession>
<name>A0A4R8TBD3_9PEZI</name>
<proteinExistence type="predicted"/>
<sequence>MDRTIPGNEQEGHRHGDDGSDSANGSHDWESQVRLLESLTRRVTAALTGGADAGFKEYATATGHVGTCRGLLRVTAEEAARGPEVGRRRREVCVSAVERWRGCVADVLDALRTALGATYQSYDPDAADEVLGSLFADVEFRAAAIQQMRKAKIGRAMPPDFSRARYDVRFRNHDRVRAELRELEAVVAAGGRDVVEYDVSPRGDAVLEFEGPRCVRRYRVVSWVLAETSPVFARRVADEGGECETRVWRDGSEVKVYRMPQVEEDREDALRILLHAAHMHNDKIPREVSFERFVAVAEVCLRYECTSPLEVVVEHRWLPAWIHKGSEEMPDGMLLISYAFGLRQLFTRMSKTAVMNVRDEEELRGKPWPPGLKDKVWALRTAKMEQVLACCEDVVRGYMRGPSRVVEDARAKGMDVGKRGVTESGGRGEISRPTLVLSSTPRCPRGDHSCDATNLGWLMMILGELQLLSTVVRDGVIGHLGTEMPRRSLAELVELLRTMPSPPQGLHRGGVCDPAPVFRAAVSDVYNSVSGLTLYDVSGAHGWGLSKQRSGEPQLVLRKGYKAEERKRVEVGDDVRLEILKGVDEVEEMRKAASVDKGFSRVFKENEDALVGRFMKTHRRKTLTKLTSVDLGQGPKIDGNVEGRPWDSGSSGEAPDENFEDNPGIEGVGDQGIVGDSVDPREENTSRMDDEEDGHILSPESPRRRSQSHEPHASTLATKEKFRRSDPAFVEGKMLLEVEGKQLRIERDRRVGLVRDGG</sequence>
<evidence type="ECO:0000313" key="3">
    <source>
        <dbReference type="Proteomes" id="UP000295604"/>
    </source>
</evidence>
<dbReference type="AlphaFoldDB" id="A0A4R8TBD3"/>
<organism evidence="2 3">
    <name type="scientific">Colletotrichum sidae</name>
    <dbReference type="NCBI Taxonomy" id="1347389"/>
    <lineage>
        <taxon>Eukaryota</taxon>
        <taxon>Fungi</taxon>
        <taxon>Dikarya</taxon>
        <taxon>Ascomycota</taxon>
        <taxon>Pezizomycotina</taxon>
        <taxon>Sordariomycetes</taxon>
        <taxon>Hypocreomycetidae</taxon>
        <taxon>Glomerellales</taxon>
        <taxon>Glomerellaceae</taxon>
        <taxon>Colletotrichum</taxon>
        <taxon>Colletotrichum orbiculare species complex</taxon>
    </lineage>
</organism>
<gene>
    <name evidence="2" type="ORF">C8034_v002819</name>
</gene>
<protein>
    <recommendedName>
        <fullName evidence="4">BTB domain-containing protein</fullName>
    </recommendedName>
</protein>
<feature type="region of interest" description="Disordered" evidence="1">
    <location>
        <begin position="625"/>
        <end position="725"/>
    </location>
</feature>
<feature type="region of interest" description="Disordered" evidence="1">
    <location>
        <begin position="1"/>
        <end position="28"/>
    </location>
</feature>
<dbReference type="EMBL" id="QAPF01000147">
    <property type="protein sequence ID" value="TEA14970.1"/>
    <property type="molecule type" value="Genomic_DNA"/>
</dbReference>
<evidence type="ECO:0000313" key="2">
    <source>
        <dbReference type="EMBL" id="TEA14970.1"/>
    </source>
</evidence>
<reference evidence="2 3" key="1">
    <citation type="submission" date="2018-11" db="EMBL/GenBank/DDBJ databases">
        <title>Genome sequence and assembly of Colletotrichum sidae.</title>
        <authorList>
            <person name="Gan P."/>
            <person name="Shirasu K."/>
        </authorList>
    </citation>
    <scope>NUCLEOTIDE SEQUENCE [LARGE SCALE GENOMIC DNA]</scope>
    <source>
        <strain evidence="2 3">CBS 518.97</strain>
    </source>
</reference>
<dbReference type="Proteomes" id="UP000295604">
    <property type="component" value="Unassembled WGS sequence"/>
</dbReference>
<evidence type="ECO:0008006" key="4">
    <source>
        <dbReference type="Google" id="ProtNLM"/>
    </source>
</evidence>
<comment type="caution">
    <text evidence="2">The sequence shown here is derived from an EMBL/GenBank/DDBJ whole genome shotgun (WGS) entry which is preliminary data.</text>
</comment>
<feature type="region of interest" description="Disordered" evidence="1">
    <location>
        <begin position="417"/>
        <end position="443"/>
    </location>
</feature>
<keyword evidence="3" id="KW-1185">Reference proteome</keyword>